<keyword evidence="1" id="KW-1133">Transmembrane helix</keyword>
<evidence type="ECO:0000313" key="2">
    <source>
        <dbReference type="EMBL" id="KAH3838439.1"/>
    </source>
</evidence>
<dbReference type="EMBL" id="JAIWYP010000004">
    <property type="protein sequence ID" value="KAH3838439.1"/>
    <property type="molecule type" value="Genomic_DNA"/>
</dbReference>
<reference evidence="3" key="2">
    <citation type="submission" date="2020-11" db="EMBL/GenBank/DDBJ databases">
        <authorList>
            <person name="McCartney M.A."/>
            <person name="Auch B."/>
            <person name="Kono T."/>
            <person name="Mallez S."/>
            <person name="Becker A."/>
            <person name="Gohl D.M."/>
            <person name="Silverstein K.A.T."/>
            <person name="Koren S."/>
            <person name="Bechman K.B."/>
            <person name="Herman A."/>
            <person name="Abrahante J.E."/>
            <person name="Garbe J."/>
        </authorList>
    </citation>
    <scope>NUCLEOTIDE SEQUENCE</scope>
    <source>
        <strain evidence="3">Duluth1</strain>
        <tissue evidence="3">Whole animal</tissue>
    </source>
</reference>
<keyword evidence="4" id="KW-1185">Reference proteome</keyword>
<proteinExistence type="predicted"/>
<accession>A0A9D4KEP3</accession>
<comment type="caution">
    <text evidence="3">The sequence shown here is derived from an EMBL/GenBank/DDBJ whole genome shotgun (WGS) entry which is preliminary data.</text>
</comment>
<gene>
    <name evidence="2" type="ORF">DPMN_111848</name>
    <name evidence="3" type="ORF">DPMN_111915</name>
</gene>
<dbReference type="EMBL" id="JAIWYP010000004">
    <property type="protein sequence ID" value="KAH3838505.1"/>
    <property type="molecule type" value="Genomic_DNA"/>
</dbReference>
<keyword evidence="1" id="KW-0472">Membrane</keyword>
<reference evidence="3" key="1">
    <citation type="journal article" date="2019" name="bioRxiv">
        <title>The Genome of the Zebra Mussel, Dreissena polymorpha: A Resource for Invasive Species Research.</title>
        <authorList>
            <person name="McCartney M.A."/>
            <person name="Auch B."/>
            <person name="Kono T."/>
            <person name="Mallez S."/>
            <person name="Zhang Y."/>
            <person name="Obille A."/>
            <person name="Becker A."/>
            <person name="Abrahante J.E."/>
            <person name="Garbe J."/>
            <person name="Badalamenti J.P."/>
            <person name="Herman A."/>
            <person name="Mangelson H."/>
            <person name="Liachko I."/>
            <person name="Sullivan S."/>
            <person name="Sone E.D."/>
            <person name="Koren S."/>
            <person name="Silverstein K.A.T."/>
            <person name="Beckman K.B."/>
            <person name="Gohl D.M."/>
        </authorList>
    </citation>
    <scope>NUCLEOTIDE SEQUENCE</scope>
    <source>
        <strain evidence="3">Duluth1</strain>
        <tissue evidence="3">Whole animal</tissue>
    </source>
</reference>
<feature type="transmembrane region" description="Helical" evidence="1">
    <location>
        <begin position="23"/>
        <end position="47"/>
    </location>
</feature>
<sequence length="53" mass="5723">MLWGPLAGGILVLIMSLSPEFCLGLSLLLILAICIFLWADATVCVYLEVASLR</sequence>
<organism evidence="3 4">
    <name type="scientific">Dreissena polymorpha</name>
    <name type="common">Zebra mussel</name>
    <name type="synonym">Mytilus polymorpha</name>
    <dbReference type="NCBI Taxonomy" id="45954"/>
    <lineage>
        <taxon>Eukaryota</taxon>
        <taxon>Metazoa</taxon>
        <taxon>Spiralia</taxon>
        <taxon>Lophotrochozoa</taxon>
        <taxon>Mollusca</taxon>
        <taxon>Bivalvia</taxon>
        <taxon>Autobranchia</taxon>
        <taxon>Heteroconchia</taxon>
        <taxon>Euheterodonta</taxon>
        <taxon>Imparidentia</taxon>
        <taxon>Neoheterodontei</taxon>
        <taxon>Myida</taxon>
        <taxon>Dreissenoidea</taxon>
        <taxon>Dreissenidae</taxon>
        <taxon>Dreissena</taxon>
    </lineage>
</organism>
<dbReference type="AlphaFoldDB" id="A0A9D4KEP3"/>
<evidence type="ECO:0000313" key="4">
    <source>
        <dbReference type="Proteomes" id="UP000828390"/>
    </source>
</evidence>
<dbReference type="Proteomes" id="UP000828390">
    <property type="component" value="Unassembled WGS sequence"/>
</dbReference>
<evidence type="ECO:0000313" key="3">
    <source>
        <dbReference type="EMBL" id="KAH3838505.1"/>
    </source>
</evidence>
<protein>
    <submittedName>
        <fullName evidence="3">Uncharacterized protein</fullName>
    </submittedName>
</protein>
<name>A0A9D4KEP3_DREPO</name>
<evidence type="ECO:0000256" key="1">
    <source>
        <dbReference type="SAM" id="Phobius"/>
    </source>
</evidence>
<keyword evidence="1" id="KW-0812">Transmembrane</keyword>